<gene>
    <name evidence="2" type="ORF">pa1310009</name>
</gene>
<protein>
    <submittedName>
        <fullName evidence="2">Putative secreted protein</fullName>
    </submittedName>
</protein>
<feature type="compositionally biased region" description="Basic and acidic residues" evidence="1">
    <location>
        <begin position="51"/>
        <end position="70"/>
    </location>
</feature>
<feature type="compositionally biased region" description="Low complexity" evidence="1">
    <location>
        <begin position="32"/>
        <end position="45"/>
    </location>
</feature>
<dbReference type="PROSITE" id="PS51257">
    <property type="entry name" value="PROKAR_LIPOPROTEIN"/>
    <property type="match status" value="1"/>
</dbReference>
<sequence>MVDKPLPHLIFWLLLVACALVVGRYQLAIPSATGPARSRAAAPACPNTPYRSDKRSAGRSEPLTAHHPEQPDGGWLRWLCTRATCLPARAGMTRGSAPLC</sequence>
<dbReference type="AlphaFoldDB" id="Q58CI0"/>
<organism evidence="2">
    <name type="scientific">Pseudomonas aeruginosa</name>
    <dbReference type="NCBI Taxonomy" id="287"/>
    <lineage>
        <taxon>Bacteria</taxon>
        <taxon>Pseudomonadati</taxon>
        <taxon>Pseudomonadota</taxon>
        <taxon>Gammaproteobacteria</taxon>
        <taxon>Pseudomonadales</taxon>
        <taxon>Pseudomonadaceae</taxon>
        <taxon>Pseudomonas</taxon>
    </lineage>
</organism>
<dbReference type="EMBL" id="CR848688">
    <property type="protein sequence ID" value="CAH61034.1"/>
    <property type="molecule type" value="Genomic_DNA"/>
</dbReference>
<name>Q58CI0_PSEAI</name>
<evidence type="ECO:0000256" key="1">
    <source>
        <dbReference type="SAM" id="MobiDB-lite"/>
    </source>
</evidence>
<feature type="region of interest" description="Disordered" evidence="1">
    <location>
        <begin position="32"/>
        <end position="74"/>
    </location>
</feature>
<accession>Q58CI0</accession>
<reference evidence="2" key="1">
    <citation type="journal article" date="2005" name="Am. J. Respir. Cell Mol. Biol.">
        <title>Identification of DNA markers for a transmissible Pseudomonas aeruginosa cystic fibrosis strain.</title>
        <authorList>
            <person name="Lewis D.A."/>
            <person name="Jones A."/>
            <person name="Parkhill J."/>
            <person name="Speert D.P."/>
            <person name="Govan J.R.W."/>
            <person name="LiPuma J.J."/>
            <person name="Lory S."/>
            <person name="Webb A.K."/>
            <person name="Mahenthiralingam E."/>
        </authorList>
    </citation>
    <scope>NUCLEOTIDE SEQUENCE</scope>
    <source>
        <strain evidence="2">MA</strain>
    </source>
</reference>
<evidence type="ECO:0000313" key="2">
    <source>
        <dbReference type="EMBL" id="CAH61034.1"/>
    </source>
</evidence>
<proteinExistence type="predicted"/>